<dbReference type="RefSeq" id="WP_207615886.1">
    <property type="nucleotide sequence ID" value="NZ_JAFNLL010000017.1"/>
</dbReference>
<dbReference type="AlphaFoldDB" id="A0A939KJT9"/>
<organism evidence="1 2">
    <name type="scientific">Arthrobacter cavernae</name>
    <dbReference type="NCBI Taxonomy" id="2817681"/>
    <lineage>
        <taxon>Bacteria</taxon>
        <taxon>Bacillati</taxon>
        <taxon>Actinomycetota</taxon>
        <taxon>Actinomycetes</taxon>
        <taxon>Micrococcales</taxon>
        <taxon>Micrococcaceae</taxon>
        <taxon>Arthrobacter</taxon>
    </lineage>
</organism>
<accession>A0A939KJT9</accession>
<name>A0A939KJT9_9MICC</name>
<dbReference type="Proteomes" id="UP000664164">
    <property type="component" value="Unassembled WGS sequence"/>
</dbReference>
<comment type="caution">
    <text evidence="1">The sequence shown here is derived from an EMBL/GenBank/DDBJ whole genome shotgun (WGS) entry which is preliminary data.</text>
</comment>
<gene>
    <name evidence="1" type="ORF">J1902_08855</name>
</gene>
<dbReference type="EMBL" id="JAFNLL010000017">
    <property type="protein sequence ID" value="MBO1268079.1"/>
    <property type="molecule type" value="Genomic_DNA"/>
</dbReference>
<reference evidence="1" key="1">
    <citation type="submission" date="2021-03" db="EMBL/GenBank/DDBJ databases">
        <title>A new species, PO-11, isolated from a karst cave deposit.</title>
        <authorList>
            <person name="Zhaoxiaoyong W."/>
        </authorList>
    </citation>
    <scope>NUCLEOTIDE SEQUENCE</scope>
    <source>
        <strain evidence="1">PO-11</strain>
    </source>
</reference>
<evidence type="ECO:0000313" key="2">
    <source>
        <dbReference type="Proteomes" id="UP000664164"/>
    </source>
</evidence>
<keyword evidence="2" id="KW-1185">Reference proteome</keyword>
<sequence>MDHATNPEAAARTAALLAGLTHIDNVGFHGIATNLAGASPKIDRNWSALIRNARIAVAVVGWPAEIQPMADGFTAAAEQLADTLDKRDTGIVAGPAKELHVAYHALSDAGWSYLAMTAGITQEDTGHHHGASHQAH</sequence>
<proteinExistence type="predicted"/>
<protein>
    <submittedName>
        <fullName evidence="1">Uncharacterized protein</fullName>
    </submittedName>
</protein>
<evidence type="ECO:0000313" key="1">
    <source>
        <dbReference type="EMBL" id="MBO1268079.1"/>
    </source>
</evidence>